<evidence type="ECO:0000256" key="1">
    <source>
        <dbReference type="SAM" id="MobiDB-lite"/>
    </source>
</evidence>
<sequence length="58" mass="6539">MGRWRPGSWRQINPPPPARKGRGQSLCLLRWLNRLSLWVAERLGLAGASNPTQMTDPS</sequence>
<feature type="region of interest" description="Disordered" evidence="1">
    <location>
        <begin position="1"/>
        <end position="23"/>
    </location>
</feature>
<gene>
    <name evidence="2" type="ORF">GCM10007420_09670</name>
</gene>
<organism evidence="2 3">
    <name type="scientific">Glycocaulis albus</name>
    <dbReference type="NCBI Taxonomy" id="1382801"/>
    <lineage>
        <taxon>Bacteria</taxon>
        <taxon>Pseudomonadati</taxon>
        <taxon>Pseudomonadota</taxon>
        <taxon>Alphaproteobacteria</taxon>
        <taxon>Maricaulales</taxon>
        <taxon>Maricaulaceae</taxon>
        <taxon>Glycocaulis</taxon>
    </lineage>
</organism>
<dbReference type="Proteomes" id="UP000648722">
    <property type="component" value="Unassembled WGS sequence"/>
</dbReference>
<protein>
    <submittedName>
        <fullName evidence="2">Uncharacterized protein</fullName>
    </submittedName>
</protein>
<accession>A0ABQ1XKG5</accession>
<proteinExistence type="predicted"/>
<comment type="caution">
    <text evidence="2">The sequence shown here is derived from an EMBL/GenBank/DDBJ whole genome shotgun (WGS) entry which is preliminary data.</text>
</comment>
<evidence type="ECO:0000313" key="2">
    <source>
        <dbReference type="EMBL" id="GGG96112.1"/>
    </source>
</evidence>
<dbReference type="EMBL" id="BMFS01000003">
    <property type="protein sequence ID" value="GGG96112.1"/>
    <property type="molecule type" value="Genomic_DNA"/>
</dbReference>
<name>A0ABQ1XKG5_9PROT</name>
<keyword evidence="3" id="KW-1185">Reference proteome</keyword>
<evidence type="ECO:0000313" key="3">
    <source>
        <dbReference type="Proteomes" id="UP000648722"/>
    </source>
</evidence>
<reference evidence="3" key="1">
    <citation type="journal article" date="2019" name="Int. J. Syst. Evol. Microbiol.">
        <title>The Global Catalogue of Microorganisms (GCM) 10K type strain sequencing project: providing services to taxonomists for standard genome sequencing and annotation.</title>
        <authorList>
            <consortium name="The Broad Institute Genomics Platform"/>
            <consortium name="The Broad Institute Genome Sequencing Center for Infectious Disease"/>
            <person name="Wu L."/>
            <person name="Ma J."/>
        </authorList>
    </citation>
    <scope>NUCLEOTIDE SEQUENCE [LARGE SCALE GENOMIC DNA]</scope>
    <source>
        <strain evidence="3">CGMCC 1.12766</strain>
    </source>
</reference>